<protein>
    <submittedName>
        <fullName evidence="3">Uncharacterized protein</fullName>
    </submittedName>
</protein>
<proteinExistence type="predicted"/>
<organism evidence="3 4">
    <name type="scientific">Punica granatum</name>
    <name type="common">Pomegranate</name>
    <dbReference type="NCBI Taxonomy" id="22663"/>
    <lineage>
        <taxon>Eukaryota</taxon>
        <taxon>Viridiplantae</taxon>
        <taxon>Streptophyta</taxon>
        <taxon>Embryophyta</taxon>
        <taxon>Tracheophyta</taxon>
        <taxon>Spermatophyta</taxon>
        <taxon>Magnoliopsida</taxon>
        <taxon>eudicotyledons</taxon>
        <taxon>Gunneridae</taxon>
        <taxon>Pentapetalae</taxon>
        <taxon>rosids</taxon>
        <taxon>malvids</taxon>
        <taxon>Myrtales</taxon>
        <taxon>Lythraceae</taxon>
        <taxon>Punica</taxon>
    </lineage>
</organism>
<dbReference type="EMBL" id="MTKT01002501">
    <property type="protein sequence ID" value="OWM78113.1"/>
    <property type="molecule type" value="Genomic_DNA"/>
</dbReference>
<feature type="compositionally biased region" description="Acidic residues" evidence="1">
    <location>
        <begin position="201"/>
        <end position="210"/>
    </location>
</feature>
<keyword evidence="2" id="KW-0732">Signal</keyword>
<feature type="signal peptide" evidence="2">
    <location>
        <begin position="1"/>
        <end position="19"/>
    </location>
</feature>
<dbReference type="Proteomes" id="UP000197138">
    <property type="component" value="Unassembled WGS sequence"/>
</dbReference>
<evidence type="ECO:0000256" key="2">
    <source>
        <dbReference type="SAM" id="SignalP"/>
    </source>
</evidence>
<sequence>MLWLISFTSSTYFFRLAASSSITRLCFIASDKNRSLITSLGARHAFLSILFSLDHPDLALESLAVLSLFQLTDCTAIASNPDKVSFLARLTCPFHSSGLSSRHRRCLLLAVRVSSSSTGQRPPIRGFPSKLQPVALLRSSNPWPSSPARPMSKLQSLPRRWPLKVKFHSPNQENKDMPEAEPASPPPQPEKKPEPQASPEPEPEPMEISE</sequence>
<dbReference type="AlphaFoldDB" id="A0A218WZL7"/>
<comment type="caution">
    <text evidence="3">The sequence shown here is derived from an EMBL/GenBank/DDBJ whole genome shotgun (WGS) entry which is preliminary data.</text>
</comment>
<accession>A0A218WZL7</accession>
<evidence type="ECO:0000313" key="3">
    <source>
        <dbReference type="EMBL" id="OWM78113.1"/>
    </source>
</evidence>
<name>A0A218WZL7_PUNGR</name>
<feature type="chain" id="PRO_5013370132" evidence="2">
    <location>
        <begin position="20"/>
        <end position="210"/>
    </location>
</feature>
<reference evidence="4" key="1">
    <citation type="journal article" date="2017" name="Plant J.">
        <title>The pomegranate (Punica granatum L.) genome and the genomics of punicalagin biosynthesis.</title>
        <authorList>
            <person name="Qin G."/>
            <person name="Xu C."/>
            <person name="Ming R."/>
            <person name="Tang H."/>
            <person name="Guyot R."/>
            <person name="Kramer E.M."/>
            <person name="Hu Y."/>
            <person name="Yi X."/>
            <person name="Qi Y."/>
            <person name="Xu X."/>
            <person name="Gao Z."/>
            <person name="Pan H."/>
            <person name="Jian J."/>
            <person name="Tian Y."/>
            <person name="Yue Z."/>
            <person name="Xu Y."/>
        </authorList>
    </citation>
    <scope>NUCLEOTIDE SEQUENCE [LARGE SCALE GENOMIC DNA]</scope>
    <source>
        <strain evidence="4">cv. Dabenzi</strain>
    </source>
</reference>
<feature type="region of interest" description="Disordered" evidence="1">
    <location>
        <begin position="138"/>
        <end position="210"/>
    </location>
</feature>
<evidence type="ECO:0000313" key="4">
    <source>
        <dbReference type="Proteomes" id="UP000197138"/>
    </source>
</evidence>
<evidence type="ECO:0000256" key="1">
    <source>
        <dbReference type="SAM" id="MobiDB-lite"/>
    </source>
</evidence>
<gene>
    <name evidence="3" type="ORF">CDL15_Pgr014932</name>
</gene>